<proteinExistence type="predicted"/>
<sequence length="76" mass="8953">MKLFYLNFIENLLFQTNVTIKNSARKKKNMLETFCIINFFLEKLAFIVIPYDYQPLDFDVELEGGISSSFKSEKSE</sequence>
<dbReference type="AlphaFoldDB" id="A0A3M7R9Q8"/>
<gene>
    <name evidence="1" type="ORF">BpHYR1_028293</name>
</gene>
<comment type="caution">
    <text evidence="1">The sequence shown here is derived from an EMBL/GenBank/DDBJ whole genome shotgun (WGS) entry which is preliminary data.</text>
</comment>
<organism evidence="1 2">
    <name type="scientific">Brachionus plicatilis</name>
    <name type="common">Marine rotifer</name>
    <name type="synonym">Brachionus muelleri</name>
    <dbReference type="NCBI Taxonomy" id="10195"/>
    <lineage>
        <taxon>Eukaryota</taxon>
        <taxon>Metazoa</taxon>
        <taxon>Spiralia</taxon>
        <taxon>Gnathifera</taxon>
        <taxon>Rotifera</taxon>
        <taxon>Eurotatoria</taxon>
        <taxon>Monogononta</taxon>
        <taxon>Pseudotrocha</taxon>
        <taxon>Ploima</taxon>
        <taxon>Brachionidae</taxon>
        <taxon>Brachionus</taxon>
    </lineage>
</organism>
<evidence type="ECO:0000313" key="2">
    <source>
        <dbReference type="Proteomes" id="UP000276133"/>
    </source>
</evidence>
<name>A0A3M7R9Q8_BRAPC</name>
<dbReference type="Proteomes" id="UP000276133">
    <property type="component" value="Unassembled WGS sequence"/>
</dbReference>
<dbReference type="EMBL" id="REGN01003915">
    <property type="protein sequence ID" value="RNA20144.1"/>
    <property type="molecule type" value="Genomic_DNA"/>
</dbReference>
<reference evidence="1 2" key="1">
    <citation type="journal article" date="2018" name="Sci. Rep.">
        <title>Genomic signatures of local adaptation to the degree of environmental predictability in rotifers.</title>
        <authorList>
            <person name="Franch-Gras L."/>
            <person name="Hahn C."/>
            <person name="Garcia-Roger E.M."/>
            <person name="Carmona M.J."/>
            <person name="Serra M."/>
            <person name="Gomez A."/>
        </authorList>
    </citation>
    <scope>NUCLEOTIDE SEQUENCE [LARGE SCALE GENOMIC DNA]</scope>
    <source>
        <strain evidence="1">HYR1</strain>
    </source>
</reference>
<accession>A0A3M7R9Q8</accession>
<evidence type="ECO:0000313" key="1">
    <source>
        <dbReference type="EMBL" id="RNA20144.1"/>
    </source>
</evidence>
<keyword evidence="2" id="KW-1185">Reference proteome</keyword>
<protein>
    <submittedName>
        <fullName evidence="1">Uncharacterized protein</fullName>
    </submittedName>
</protein>